<keyword evidence="3" id="KW-1185">Reference proteome</keyword>
<dbReference type="Proteomes" id="UP000807769">
    <property type="component" value="Unassembled WGS sequence"/>
</dbReference>
<dbReference type="EMBL" id="JABBWG010000006">
    <property type="protein sequence ID" value="KAG1821942.1"/>
    <property type="molecule type" value="Genomic_DNA"/>
</dbReference>
<evidence type="ECO:0000259" key="1">
    <source>
        <dbReference type="Pfam" id="PF20149"/>
    </source>
</evidence>
<protein>
    <recommendedName>
        <fullName evidence="1">DUF6532 domain-containing protein</fullName>
    </recommendedName>
</protein>
<gene>
    <name evidence="2" type="ORF">BJ212DRAFT_1297215</name>
</gene>
<name>A0A9P7EIK5_9AGAM</name>
<accession>A0A9P7EIK5</accession>
<dbReference type="GeneID" id="64626572"/>
<proteinExistence type="predicted"/>
<dbReference type="InterPro" id="IPR045341">
    <property type="entry name" value="DUF6532"/>
</dbReference>
<dbReference type="RefSeq" id="XP_041196682.1">
    <property type="nucleotide sequence ID" value="XM_041332555.1"/>
</dbReference>
<dbReference type="AlphaFoldDB" id="A0A9P7EIK5"/>
<reference evidence="2" key="1">
    <citation type="journal article" date="2020" name="New Phytol.">
        <title>Comparative genomics reveals dynamic genome evolution in host specialist ectomycorrhizal fungi.</title>
        <authorList>
            <person name="Lofgren L.A."/>
            <person name="Nguyen N.H."/>
            <person name="Vilgalys R."/>
            <person name="Ruytinx J."/>
            <person name="Liao H.L."/>
            <person name="Branco S."/>
            <person name="Kuo A."/>
            <person name="LaButti K."/>
            <person name="Lipzen A."/>
            <person name="Andreopoulos W."/>
            <person name="Pangilinan J."/>
            <person name="Riley R."/>
            <person name="Hundley H."/>
            <person name="Na H."/>
            <person name="Barry K."/>
            <person name="Grigoriev I.V."/>
            <person name="Stajich J.E."/>
            <person name="Kennedy P.G."/>
        </authorList>
    </citation>
    <scope>NUCLEOTIDE SEQUENCE</scope>
    <source>
        <strain evidence="2">MN1</strain>
    </source>
</reference>
<dbReference type="OrthoDB" id="2686368at2759"/>
<evidence type="ECO:0000313" key="2">
    <source>
        <dbReference type="EMBL" id="KAG1821942.1"/>
    </source>
</evidence>
<sequence>MSLTGCLYTKTAAIQSMSLVIKITMIISVAMSWKIANSSPMQFRSYHQPVPVTKTLLFVNVLYFSEWQKNQWPTIALLISTYNTISHAKPSSKIEQTKSQSCAVPSQQLYTPPQQFYPLPQLLYHPQPQYHNNQMAQTQAGAYAGAYALLQADSTPSHSVHGHLHHPPQIPIHQPGDPYPCYPQSSHHNVPALNDQMVQVQADAYAGAYALLQGEGAPPSSQPNMDSRHTSQWGAAHLVALAPHHLGETVHGERTQGVIQPMAHRYRELAKEDLYGLVFKVTTDTDAAPDTTMHDAMINMALQTAKTELFGQSMVKELKGIHDYMVSSLADMYHGFKAHAMNIVHLSYNLCQPLFLPVDNVSHKESIIPKLLKDLQFLHLFEKTANNQEIKCLLENPVLIHMIINTLAGGLLKVLDGQLDRLFRVCGATLYCVLKAHITGKLKDVLVNLQTFDDIYKEIMDYINQMIHTSDDLSAWFDAVQQQMIY</sequence>
<comment type="caution">
    <text evidence="2">The sequence shown here is derived from an EMBL/GenBank/DDBJ whole genome shotgun (WGS) entry which is preliminary data.</text>
</comment>
<organism evidence="2 3">
    <name type="scientific">Suillus subaureus</name>
    <dbReference type="NCBI Taxonomy" id="48587"/>
    <lineage>
        <taxon>Eukaryota</taxon>
        <taxon>Fungi</taxon>
        <taxon>Dikarya</taxon>
        <taxon>Basidiomycota</taxon>
        <taxon>Agaricomycotina</taxon>
        <taxon>Agaricomycetes</taxon>
        <taxon>Agaricomycetidae</taxon>
        <taxon>Boletales</taxon>
        <taxon>Suillineae</taxon>
        <taxon>Suillaceae</taxon>
        <taxon>Suillus</taxon>
    </lineage>
</organism>
<dbReference type="Pfam" id="PF20149">
    <property type="entry name" value="DUF6532"/>
    <property type="match status" value="1"/>
</dbReference>
<evidence type="ECO:0000313" key="3">
    <source>
        <dbReference type="Proteomes" id="UP000807769"/>
    </source>
</evidence>
<feature type="domain" description="DUF6532" evidence="1">
    <location>
        <begin position="285"/>
        <end position="465"/>
    </location>
</feature>